<dbReference type="SUPFAM" id="SSF46785">
    <property type="entry name" value="Winged helix' DNA-binding domain"/>
    <property type="match status" value="1"/>
</dbReference>
<organism evidence="2 3">
    <name type="scientific">Vulcanisaeta souniana JCM 11219</name>
    <dbReference type="NCBI Taxonomy" id="1293586"/>
    <lineage>
        <taxon>Archaea</taxon>
        <taxon>Thermoproteota</taxon>
        <taxon>Thermoprotei</taxon>
        <taxon>Thermoproteales</taxon>
        <taxon>Thermoproteaceae</taxon>
        <taxon>Vulcanisaeta</taxon>
    </lineage>
</organism>
<reference evidence="2" key="1">
    <citation type="journal article" date="2014" name="Int. J. Syst. Evol. Microbiol.">
        <title>Complete genome sequence of Corynebacterium casei LMG S-19264T (=DSM 44701T), isolated from a smear-ripened cheese.</title>
        <authorList>
            <consortium name="US DOE Joint Genome Institute (JGI-PGF)"/>
            <person name="Walter F."/>
            <person name="Albersmeier A."/>
            <person name="Kalinowski J."/>
            <person name="Ruckert C."/>
        </authorList>
    </citation>
    <scope>NUCLEOTIDE SEQUENCE</scope>
    <source>
        <strain evidence="2">JCM 11219</strain>
    </source>
</reference>
<dbReference type="InterPro" id="IPR036390">
    <property type="entry name" value="WH_DNA-bd_sf"/>
</dbReference>
<dbReference type="Gene3D" id="1.10.10.10">
    <property type="entry name" value="Winged helix-like DNA-binding domain superfamily/Winged helix DNA-binding domain"/>
    <property type="match status" value="1"/>
</dbReference>
<sequence>MTYQNRVLNSELLQLCTRMIRINALGKLDIFKLNIRSVAILPIESFDILLGNNVRISIMDMLSRSPMTVTSLSQELGMLKGVVHRHVKALEDFGWIRQLSDEETKSIGLSREANRIYYVPSAMVYLGFKFEANEHGMKIVIPTNYGAFIDMRGRKFILFTPTFTSHDCKNKCPTHDTCLDWIKRIGKQYHVSIDNDDAGKALMYLYAQLVLKEFRVYMINNVIMLDSPRLNSIFIKHTNLAL</sequence>
<accession>A0A830E979</accession>
<dbReference type="InterPro" id="IPR001845">
    <property type="entry name" value="HTH_ArsR_DNA-bd_dom"/>
</dbReference>
<evidence type="ECO:0000313" key="3">
    <source>
        <dbReference type="Proteomes" id="UP000657075"/>
    </source>
</evidence>
<feature type="domain" description="HTH arsR-type" evidence="1">
    <location>
        <begin position="54"/>
        <end position="94"/>
    </location>
</feature>
<dbReference type="AlphaFoldDB" id="A0A830E979"/>
<protein>
    <recommendedName>
        <fullName evidence="1">HTH arsR-type domain-containing protein</fullName>
    </recommendedName>
</protein>
<dbReference type="InterPro" id="IPR036388">
    <property type="entry name" value="WH-like_DNA-bd_sf"/>
</dbReference>
<evidence type="ECO:0000259" key="1">
    <source>
        <dbReference type="Pfam" id="PF01022"/>
    </source>
</evidence>
<dbReference type="Pfam" id="PF01022">
    <property type="entry name" value="HTH_5"/>
    <property type="match status" value="1"/>
</dbReference>
<dbReference type="InterPro" id="IPR011991">
    <property type="entry name" value="ArsR-like_HTH"/>
</dbReference>
<dbReference type="CDD" id="cd00090">
    <property type="entry name" value="HTH_ARSR"/>
    <property type="match status" value="1"/>
</dbReference>
<dbReference type="EMBL" id="BMNM01000010">
    <property type="protein sequence ID" value="GGI83860.1"/>
    <property type="molecule type" value="Genomic_DNA"/>
</dbReference>
<name>A0A830E979_9CREN</name>
<reference evidence="2" key="2">
    <citation type="submission" date="2020-09" db="EMBL/GenBank/DDBJ databases">
        <authorList>
            <person name="Sun Q."/>
            <person name="Ohkuma M."/>
        </authorList>
    </citation>
    <scope>NUCLEOTIDE SEQUENCE</scope>
    <source>
        <strain evidence="2">JCM 11219</strain>
    </source>
</reference>
<comment type="caution">
    <text evidence="2">The sequence shown here is derived from an EMBL/GenBank/DDBJ whole genome shotgun (WGS) entry which is preliminary data.</text>
</comment>
<proteinExistence type="predicted"/>
<gene>
    <name evidence="2" type="ORF">GCM10007112_20880</name>
</gene>
<dbReference type="GO" id="GO:0003700">
    <property type="term" value="F:DNA-binding transcription factor activity"/>
    <property type="evidence" value="ECO:0007669"/>
    <property type="project" value="InterPro"/>
</dbReference>
<evidence type="ECO:0000313" key="2">
    <source>
        <dbReference type="EMBL" id="GGI83860.1"/>
    </source>
</evidence>
<dbReference type="Proteomes" id="UP000657075">
    <property type="component" value="Unassembled WGS sequence"/>
</dbReference>